<dbReference type="Proteomes" id="UP000011680">
    <property type="component" value="Unassembled WGS sequence"/>
</dbReference>
<organism evidence="1 2">
    <name type="scientific">Halococcus thailandensis JCM 13552</name>
    <dbReference type="NCBI Taxonomy" id="1227457"/>
    <lineage>
        <taxon>Archaea</taxon>
        <taxon>Methanobacteriati</taxon>
        <taxon>Methanobacteriota</taxon>
        <taxon>Stenosarchaea group</taxon>
        <taxon>Halobacteria</taxon>
        <taxon>Halobacteriales</taxon>
        <taxon>Halococcaceae</taxon>
        <taxon>Halococcus</taxon>
    </lineage>
</organism>
<comment type="caution">
    <text evidence="1">The sequence shown here is derived from an EMBL/GenBank/DDBJ whole genome shotgun (WGS) entry which is preliminary data.</text>
</comment>
<proteinExistence type="predicted"/>
<protein>
    <submittedName>
        <fullName evidence="1">Peptidase M28</fullName>
    </submittedName>
</protein>
<dbReference type="AlphaFoldDB" id="M0MS66"/>
<dbReference type="EMBL" id="AOMF01000188">
    <property type="protein sequence ID" value="EMA48552.1"/>
    <property type="molecule type" value="Genomic_DNA"/>
</dbReference>
<gene>
    <name evidence="1" type="ORF">C451_20195</name>
</gene>
<dbReference type="PATRIC" id="fig|1227457.3.peg.3932"/>
<name>M0MS66_9EURY</name>
<accession>M0MS66</accession>
<evidence type="ECO:0000313" key="1">
    <source>
        <dbReference type="EMBL" id="EMA48552.1"/>
    </source>
</evidence>
<sequence>MTPAISEYGLSVIAEAAARRAAGDSDISHYSSEEIRNSIDAAYERELRVGGRWPYDD</sequence>
<reference evidence="1 2" key="1">
    <citation type="journal article" date="2014" name="PLoS Genet.">
        <title>Phylogenetically driven sequencing of extremely halophilic archaea reveals strategies for static and dynamic osmo-response.</title>
        <authorList>
            <person name="Becker E.A."/>
            <person name="Seitzer P.M."/>
            <person name="Tritt A."/>
            <person name="Larsen D."/>
            <person name="Krusor M."/>
            <person name="Yao A.I."/>
            <person name="Wu D."/>
            <person name="Madern D."/>
            <person name="Eisen J.A."/>
            <person name="Darling A.E."/>
            <person name="Facciotti M.T."/>
        </authorList>
    </citation>
    <scope>NUCLEOTIDE SEQUENCE [LARGE SCALE GENOMIC DNA]</scope>
    <source>
        <strain evidence="1 2">JCM 13552</strain>
    </source>
</reference>
<evidence type="ECO:0000313" key="2">
    <source>
        <dbReference type="Proteomes" id="UP000011680"/>
    </source>
</evidence>
<dbReference type="STRING" id="1227457.C451_20195"/>
<keyword evidence="2" id="KW-1185">Reference proteome</keyword>